<dbReference type="Proteomes" id="UP000274545">
    <property type="component" value="Unassembled WGS sequence"/>
</dbReference>
<keyword evidence="1" id="KW-1133">Transmembrane helix</keyword>
<comment type="caution">
    <text evidence="2">The sequence shown here is derived from an EMBL/GenBank/DDBJ whole genome shotgun (WGS) entry which is preliminary data.</text>
</comment>
<evidence type="ECO:0000313" key="3">
    <source>
        <dbReference type="Proteomes" id="UP000274545"/>
    </source>
</evidence>
<keyword evidence="1" id="KW-0812">Transmembrane</keyword>
<dbReference type="AlphaFoldDB" id="A0A433ERC5"/>
<reference evidence="2 3" key="1">
    <citation type="journal article" date="2019" name="Genome Biol. Evol.">
        <title>Toxin and genome evolution in a Drosophila defensive symbiosis.</title>
        <authorList>
            <person name="Ballinger M.J."/>
            <person name="Gawryluk R.M."/>
            <person name="Perlman S.J."/>
        </authorList>
    </citation>
    <scope>NUCLEOTIDE SEQUENCE [LARGE SCALE GENOMIC DNA]</scope>
    <source>
        <strain evidence="3">sNeo</strain>
    </source>
</reference>
<dbReference type="EMBL" id="RAHC01000003">
    <property type="protein sequence ID" value="RUP77137.1"/>
    <property type="molecule type" value="Genomic_DNA"/>
</dbReference>
<keyword evidence="1" id="KW-0472">Membrane</keyword>
<dbReference type="RefSeq" id="WP_127092836.1">
    <property type="nucleotide sequence ID" value="NZ_RAHC01000003.1"/>
</dbReference>
<organism evidence="2 3">
    <name type="scientific">Spiroplasma poulsonii</name>
    <dbReference type="NCBI Taxonomy" id="2138"/>
    <lineage>
        <taxon>Bacteria</taxon>
        <taxon>Bacillati</taxon>
        <taxon>Mycoplasmatota</taxon>
        <taxon>Mollicutes</taxon>
        <taxon>Entomoplasmatales</taxon>
        <taxon>Spiroplasmataceae</taxon>
        <taxon>Spiroplasma</taxon>
    </lineage>
</organism>
<gene>
    <name evidence="2" type="ORF">D6D54_04105</name>
</gene>
<feature type="transmembrane region" description="Helical" evidence="1">
    <location>
        <begin position="12"/>
        <end position="32"/>
    </location>
</feature>
<proteinExistence type="predicted"/>
<evidence type="ECO:0000256" key="1">
    <source>
        <dbReference type="SAM" id="Phobius"/>
    </source>
</evidence>
<evidence type="ECO:0000313" key="2">
    <source>
        <dbReference type="EMBL" id="RUP77137.1"/>
    </source>
</evidence>
<name>A0A433ERC5_9MOLU</name>
<sequence length="74" mass="8412">MKLLTIKEQKEITGGAAWFIGAFALISFFDIVKISLDSYQIAHHSRQTNQNKITKPNEQTTGENSSQEYAIFYV</sequence>
<accession>A0A433ERC5</accession>
<protein>
    <submittedName>
        <fullName evidence="2">Uncharacterized protein</fullName>
    </submittedName>
</protein>